<protein>
    <recommendedName>
        <fullName evidence="3">Helix-turn-helix domain-containing protein</fullName>
    </recommendedName>
</protein>
<proteinExistence type="predicted"/>
<evidence type="ECO:0008006" key="3">
    <source>
        <dbReference type="Google" id="ProtNLM"/>
    </source>
</evidence>
<gene>
    <name evidence="1" type="ORF">GTH32_12720</name>
</gene>
<accession>A0A7X5LMF8</accession>
<name>A0A7X5LMF8_9ALTE</name>
<sequence>MSKNTNFVFMSTGLFEHLSETEAYVFSFVSYFACDEQKGKLFKRSTISLCNNLGYSPNTIRSAINSLVEKKFLEHAEKPANKTNNLKYSYIEEVSHHLTIGTHEFAKEFSSELAELLYGLRGAKKLTKRPLKNVFFKVYVTALQASKKGEKWKRNQSRHLHKVLVLHGFLHNKSKWNDKYVKTPLALSVPYLSTMMQWSRSTVRRVINTLVELGFVSLKLDTKKVVFTRVKMAEKVRAGYTALRSTLVKAQYATFIPTQVTKVRNDGLKRPGASATPAEHSAFLAAMKSKHSC</sequence>
<dbReference type="SUPFAM" id="SSF46785">
    <property type="entry name" value="Winged helix' DNA-binding domain"/>
    <property type="match status" value="1"/>
</dbReference>
<reference evidence="1 2" key="1">
    <citation type="submission" date="2020-01" db="EMBL/GenBank/DDBJ databases">
        <authorList>
            <person name="Chen J."/>
            <person name="Zhu S."/>
            <person name="Yang J."/>
        </authorList>
    </citation>
    <scope>NUCLEOTIDE SEQUENCE [LARGE SCALE GENOMIC DNA]</scope>
    <source>
        <strain evidence="1 2">345S023</strain>
    </source>
</reference>
<evidence type="ECO:0000313" key="1">
    <source>
        <dbReference type="EMBL" id="NDV92037.1"/>
    </source>
</evidence>
<dbReference type="InterPro" id="IPR036388">
    <property type="entry name" value="WH-like_DNA-bd_sf"/>
</dbReference>
<comment type="caution">
    <text evidence="1">The sequence shown here is derived from an EMBL/GenBank/DDBJ whole genome shotgun (WGS) entry which is preliminary data.</text>
</comment>
<keyword evidence="2" id="KW-1185">Reference proteome</keyword>
<evidence type="ECO:0000313" key="2">
    <source>
        <dbReference type="Proteomes" id="UP000470213"/>
    </source>
</evidence>
<dbReference type="Gene3D" id="1.10.10.10">
    <property type="entry name" value="Winged helix-like DNA-binding domain superfamily/Winged helix DNA-binding domain"/>
    <property type="match status" value="1"/>
</dbReference>
<dbReference type="GO" id="GO:0003677">
    <property type="term" value="F:DNA binding"/>
    <property type="evidence" value="ECO:0007669"/>
    <property type="project" value="InterPro"/>
</dbReference>
<dbReference type="RefSeq" id="WP_049587421.1">
    <property type="nucleotide sequence ID" value="NZ_JAAAWN010000016.1"/>
</dbReference>
<dbReference type="InterPro" id="IPR036390">
    <property type="entry name" value="WH_DNA-bd_sf"/>
</dbReference>
<dbReference type="EMBL" id="JAAAWN010000016">
    <property type="protein sequence ID" value="NDV92037.1"/>
    <property type="molecule type" value="Genomic_DNA"/>
</dbReference>
<dbReference type="AlphaFoldDB" id="A0A7X5LMF8"/>
<dbReference type="GO" id="GO:0006355">
    <property type="term" value="P:regulation of DNA-templated transcription"/>
    <property type="evidence" value="ECO:0007669"/>
    <property type="project" value="InterPro"/>
</dbReference>
<organism evidence="1 2">
    <name type="scientific">Alteromonas profundi</name>
    <dbReference type="NCBI Taxonomy" id="2696062"/>
    <lineage>
        <taxon>Bacteria</taxon>
        <taxon>Pseudomonadati</taxon>
        <taxon>Pseudomonadota</taxon>
        <taxon>Gammaproteobacteria</taxon>
        <taxon>Alteromonadales</taxon>
        <taxon>Alteromonadaceae</taxon>
        <taxon>Alteromonas/Salinimonas group</taxon>
        <taxon>Alteromonas</taxon>
    </lineage>
</organism>
<dbReference type="Proteomes" id="UP000470213">
    <property type="component" value="Unassembled WGS sequence"/>
</dbReference>